<feature type="compositionally biased region" description="Polar residues" evidence="2">
    <location>
        <begin position="79"/>
        <end position="102"/>
    </location>
</feature>
<sequence length="412" mass="48132">MNFGDYNRNFPNNFQSSSNHNLLQIVNDQSEHIRKLEAKIDSHDQEFAALLTKFNLHDQNKSEKIFSNKSKDKRKDLKQVSSTKNWNQPEQSKNNSSHTSVHNKIMKNKSPHMHSKIFKQQTSTPPRKRSPHQLLNSEIPEAFQPTKKAFYEHIKILWGLIYQHSIPISPDYSMLKEFNCRFSFLSDIEAQSENPNTQPLVPLDQIITLQGTKPGKKKIGNAIVHMSDFALKFIISLLARLGIRRWAPDLNNASDTLYNEACRISAIQTFCQIAISGAYEYMNVNFSFLENIQLLTKVYNHYVHWYMTQRYKKEAKESGKHLKDEARKAVLRYRLRLKTLRYKFGVAENFPKRYLKILANPDAHSEDEYDPIKNIYIIKRMECRSENANVFFRRVDEGISKAEEASGKRSQR</sequence>
<feature type="compositionally biased region" description="Basic residues" evidence="2">
    <location>
        <begin position="104"/>
        <end position="117"/>
    </location>
</feature>
<feature type="region of interest" description="Disordered" evidence="2">
    <location>
        <begin position="64"/>
        <end position="137"/>
    </location>
</feature>
<proteinExistence type="predicted"/>
<feature type="coiled-coil region" evidence="1">
    <location>
        <begin position="26"/>
        <end position="53"/>
    </location>
</feature>
<evidence type="ECO:0000313" key="4">
    <source>
        <dbReference type="Proteomes" id="UP000765509"/>
    </source>
</evidence>
<accession>A0A9Q3CAB0</accession>
<dbReference type="EMBL" id="AVOT02005562">
    <property type="protein sequence ID" value="MBW0479383.1"/>
    <property type="molecule type" value="Genomic_DNA"/>
</dbReference>
<feature type="compositionally biased region" description="Basic and acidic residues" evidence="2">
    <location>
        <begin position="64"/>
        <end position="78"/>
    </location>
</feature>
<reference evidence="3" key="1">
    <citation type="submission" date="2021-03" db="EMBL/GenBank/DDBJ databases">
        <title>Draft genome sequence of rust myrtle Austropuccinia psidii MF-1, a brazilian biotype.</title>
        <authorList>
            <person name="Quecine M.C."/>
            <person name="Pachon D.M.R."/>
            <person name="Bonatelli M.L."/>
            <person name="Correr F.H."/>
            <person name="Franceschini L.M."/>
            <person name="Leite T.F."/>
            <person name="Margarido G.R.A."/>
            <person name="Almeida C.A."/>
            <person name="Ferrarezi J.A."/>
            <person name="Labate C.A."/>
        </authorList>
    </citation>
    <scope>NUCLEOTIDE SEQUENCE</scope>
    <source>
        <strain evidence="3">MF-1</strain>
    </source>
</reference>
<name>A0A9Q3CAB0_9BASI</name>
<comment type="caution">
    <text evidence="3">The sequence shown here is derived from an EMBL/GenBank/DDBJ whole genome shotgun (WGS) entry which is preliminary data.</text>
</comment>
<feature type="non-terminal residue" evidence="3">
    <location>
        <position position="1"/>
    </location>
</feature>
<evidence type="ECO:0000256" key="1">
    <source>
        <dbReference type="SAM" id="Coils"/>
    </source>
</evidence>
<keyword evidence="4" id="KW-1185">Reference proteome</keyword>
<dbReference type="AlphaFoldDB" id="A0A9Q3CAB0"/>
<evidence type="ECO:0000313" key="3">
    <source>
        <dbReference type="EMBL" id="MBW0479383.1"/>
    </source>
</evidence>
<gene>
    <name evidence="3" type="ORF">O181_019098</name>
</gene>
<keyword evidence="1" id="KW-0175">Coiled coil</keyword>
<protein>
    <submittedName>
        <fullName evidence="3">Uncharacterized protein</fullName>
    </submittedName>
</protein>
<dbReference type="Proteomes" id="UP000765509">
    <property type="component" value="Unassembled WGS sequence"/>
</dbReference>
<organism evidence="3 4">
    <name type="scientific">Austropuccinia psidii MF-1</name>
    <dbReference type="NCBI Taxonomy" id="1389203"/>
    <lineage>
        <taxon>Eukaryota</taxon>
        <taxon>Fungi</taxon>
        <taxon>Dikarya</taxon>
        <taxon>Basidiomycota</taxon>
        <taxon>Pucciniomycotina</taxon>
        <taxon>Pucciniomycetes</taxon>
        <taxon>Pucciniales</taxon>
        <taxon>Sphaerophragmiaceae</taxon>
        <taxon>Austropuccinia</taxon>
    </lineage>
</organism>
<dbReference type="OrthoDB" id="3045408at2759"/>
<evidence type="ECO:0000256" key="2">
    <source>
        <dbReference type="SAM" id="MobiDB-lite"/>
    </source>
</evidence>